<dbReference type="AlphaFoldDB" id="A0A5C6UAJ8"/>
<dbReference type="Proteomes" id="UP000321129">
    <property type="component" value="Unassembled WGS sequence"/>
</dbReference>
<organism evidence="1 2">
    <name type="scientific">Flavisphingopyxis soli</name>
    <dbReference type="NCBI Taxonomy" id="2601267"/>
    <lineage>
        <taxon>Bacteria</taxon>
        <taxon>Pseudomonadati</taxon>
        <taxon>Pseudomonadota</taxon>
        <taxon>Alphaproteobacteria</taxon>
        <taxon>Sphingomonadales</taxon>
        <taxon>Sphingopyxidaceae</taxon>
        <taxon>Flavisphingopyxis</taxon>
    </lineage>
</organism>
<dbReference type="InterPro" id="IPR010836">
    <property type="entry name" value="SapC"/>
</dbReference>
<evidence type="ECO:0000313" key="1">
    <source>
        <dbReference type="EMBL" id="TXC68795.1"/>
    </source>
</evidence>
<name>A0A5C6UAJ8_9SPHN</name>
<gene>
    <name evidence="1" type="ORF">FSZ31_07415</name>
</gene>
<proteinExistence type="predicted"/>
<sequence length="261" mass="29475">MADAPNSQLPMLYNDLLPLSSKDHADWKVRPVEDAKFIVNQNAMPITTDEFIPASRFYPIVFSQGDNPVPLALMGLNEGINTAVDDDGKLRAPVYVPAYIRRYPFLFARLNPNSDEMSLCFDPTSKAIGKFKDGEKLFDKGEQSEALKQIITFCQQFEESGARTQNFMKELKDLDLLMEGEVSIQQPGNDQPFIYRGFLMVDEEKLRDMRGDALRKISQNGILPLLYAHLFSLQMMREIFAQQVALGKMPQVSEAPMPAEG</sequence>
<protein>
    <submittedName>
        <fullName evidence="1">SapC family protein</fullName>
    </submittedName>
</protein>
<dbReference type="Pfam" id="PF07277">
    <property type="entry name" value="SapC"/>
    <property type="match status" value="1"/>
</dbReference>
<evidence type="ECO:0000313" key="2">
    <source>
        <dbReference type="Proteomes" id="UP000321129"/>
    </source>
</evidence>
<comment type="caution">
    <text evidence="1">The sequence shown here is derived from an EMBL/GenBank/DDBJ whole genome shotgun (WGS) entry which is preliminary data.</text>
</comment>
<dbReference type="OrthoDB" id="9806524at2"/>
<dbReference type="EMBL" id="VOPY01000002">
    <property type="protein sequence ID" value="TXC68795.1"/>
    <property type="molecule type" value="Genomic_DNA"/>
</dbReference>
<dbReference type="RefSeq" id="WP_147122749.1">
    <property type="nucleotide sequence ID" value="NZ_VOPY01000002.1"/>
</dbReference>
<keyword evidence="2" id="KW-1185">Reference proteome</keyword>
<reference evidence="1 2" key="1">
    <citation type="submission" date="2019-08" db="EMBL/GenBank/DDBJ databases">
        <title>Sphingorhabdus soil sp. nov., isolated from arctic soil.</title>
        <authorList>
            <person name="Liu Y."/>
        </authorList>
    </citation>
    <scope>NUCLEOTIDE SEQUENCE [LARGE SCALE GENOMIC DNA]</scope>
    <source>
        <strain evidence="1 2">D-2Q-5-6</strain>
    </source>
</reference>
<accession>A0A5C6UAJ8</accession>